<dbReference type="RefSeq" id="WP_203923272.1">
    <property type="nucleotide sequence ID" value="NZ_BONZ01000085.1"/>
</dbReference>
<dbReference type="AlphaFoldDB" id="A0A8J3R086"/>
<dbReference type="Gene3D" id="2.40.260.10">
    <property type="entry name" value="Sortase"/>
    <property type="match status" value="1"/>
</dbReference>
<dbReference type="EMBL" id="BONZ01000085">
    <property type="protein sequence ID" value="GIH19831.1"/>
    <property type="molecule type" value="Genomic_DNA"/>
</dbReference>
<evidence type="ECO:0000256" key="3">
    <source>
        <dbReference type="SAM" id="Phobius"/>
    </source>
</evidence>
<dbReference type="GO" id="GO:0016787">
    <property type="term" value="F:hydrolase activity"/>
    <property type="evidence" value="ECO:0007669"/>
    <property type="project" value="UniProtKB-KW"/>
</dbReference>
<dbReference type="InterPro" id="IPR023365">
    <property type="entry name" value="Sortase_dom-sf"/>
</dbReference>
<sequence length="299" mass="31089">MTAMVAPSQVETAERAPDAASAATAPPRSTPELIAGAVSGGVCLLLLLAVGFAGYLFGLSNLSEQRAQSTQYKDFAYTLSQGTAPVGPVREGTAVAVLDVPDIGLHAVVMEGTSSRDLDNGPGHRPDTVLPGQAGVSVLYGKRVTFGAPFAHLMRLAVGDKITVTTGQGVATYVVSSFGDDNHPAPANSTNRLVLVTADSTGWPRSAVSVSADLTSTPQPNPGGRPALPANQQSMSRDTDVSPLPMLLWSQALLLLAALATVAAHRWSRWGTYVCAAPVFLAVAWNLYENLAGLLPNLY</sequence>
<keyword evidence="3" id="KW-0472">Membrane</keyword>
<feature type="region of interest" description="Disordered" evidence="2">
    <location>
        <begin position="1"/>
        <end position="29"/>
    </location>
</feature>
<proteinExistence type="predicted"/>
<keyword evidence="5" id="KW-1185">Reference proteome</keyword>
<feature type="transmembrane region" description="Helical" evidence="3">
    <location>
        <begin position="33"/>
        <end position="57"/>
    </location>
</feature>
<comment type="caution">
    <text evidence="4">The sequence shown here is derived from an EMBL/GenBank/DDBJ whole genome shotgun (WGS) entry which is preliminary data.</text>
</comment>
<keyword evidence="3" id="KW-0812">Transmembrane</keyword>
<evidence type="ECO:0000256" key="1">
    <source>
        <dbReference type="ARBA" id="ARBA00022801"/>
    </source>
</evidence>
<name>A0A8J3R086_9ACTN</name>
<evidence type="ECO:0000256" key="2">
    <source>
        <dbReference type="SAM" id="MobiDB-lite"/>
    </source>
</evidence>
<feature type="transmembrane region" description="Helical" evidence="3">
    <location>
        <begin position="244"/>
        <end position="264"/>
    </location>
</feature>
<reference evidence="4" key="1">
    <citation type="submission" date="2021-01" db="EMBL/GenBank/DDBJ databases">
        <title>Whole genome shotgun sequence of Rugosimonospora africana NBRC 104875.</title>
        <authorList>
            <person name="Komaki H."/>
            <person name="Tamura T."/>
        </authorList>
    </citation>
    <scope>NUCLEOTIDE SEQUENCE</scope>
    <source>
        <strain evidence="4">NBRC 104875</strain>
    </source>
</reference>
<dbReference type="Pfam" id="PF04203">
    <property type="entry name" value="Sortase"/>
    <property type="match status" value="1"/>
</dbReference>
<protein>
    <submittedName>
        <fullName evidence="4">Sortase</fullName>
    </submittedName>
</protein>
<dbReference type="Proteomes" id="UP000642748">
    <property type="component" value="Unassembled WGS sequence"/>
</dbReference>
<keyword evidence="1" id="KW-0378">Hydrolase</keyword>
<keyword evidence="3" id="KW-1133">Transmembrane helix</keyword>
<accession>A0A8J3R086</accession>
<evidence type="ECO:0000313" key="5">
    <source>
        <dbReference type="Proteomes" id="UP000642748"/>
    </source>
</evidence>
<feature type="transmembrane region" description="Helical" evidence="3">
    <location>
        <begin position="270"/>
        <end position="288"/>
    </location>
</feature>
<feature type="compositionally biased region" description="Low complexity" evidence="2">
    <location>
        <begin position="18"/>
        <end position="29"/>
    </location>
</feature>
<dbReference type="InterPro" id="IPR005754">
    <property type="entry name" value="Sortase"/>
</dbReference>
<organism evidence="4 5">
    <name type="scientific">Rugosimonospora africana</name>
    <dbReference type="NCBI Taxonomy" id="556532"/>
    <lineage>
        <taxon>Bacteria</taxon>
        <taxon>Bacillati</taxon>
        <taxon>Actinomycetota</taxon>
        <taxon>Actinomycetes</taxon>
        <taxon>Micromonosporales</taxon>
        <taxon>Micromonosporaceae</taxon>
        <taxon>Rugosimonospora</taxon>
    </lineage>
</organism>
<feature type="region of interest" description="Disordered" evidence="2">
    <location>
        <begin position="212"/>
        <end position="238"/>
    </location>
</feature>
<dbReference type="SUPFAM" id="SSF63817">
    <property type="entry name" value="Sortase"/>
    <property type="match status" value="1"/>
</dbReference>
<gene>
    <name evidence="4" type="ORF">Raf01_80030</name>
</gene>
<evidence type="ECO:0000313" key="4">
    <source>
        <dbReference type="EMBL" id="GIH19831.1"/>
    </source>
</evidence>